<dbReference type="Proteomes" id="UP000185491">
    <property type="component" value="Chromosome"/>
</dbReference>
<dbReference type="RefSeq" id="WP_075735075.1">
    <property type="nucleotide sequence ID" value="NZ_CP009249.1"/>
</dbReference>
<protein>
    <submittedName>
        <fullName evidence="5">Uncharacterized protein</fullName>
    </submittedName>
</protein>
<feature type="region of interest" description="Disordered" evidence="2">
    <location>
        <begin position="141"/>
        <end position="198"/>
    </location>
</feature>
<organism evidence="5 6">
    <name type="scientific">Corynebacterium phocae</name>
    <dbReference type="NCBI Taxonomy" id="161895"/>
    <lineage>
        <taxon>Bacteria</taxon>
        <taxon>Bacillati</taxon>
        <taxon>Actinomycetota</taxon>
        <taxon>Actinomycetes</taxon>
        <taxon>Mycobacteriales</taxon>
        <taxon>Corynebacteriaceae</taxon>
        <taxon>Corynebacterium</taxon>
    </lineage>
</organism>
<keyword evidence="4" id="KW-0732">Signal</keyword>
<evidence type="ECO:0000256" key="3">
    <source>
        <dbReference type="SAM" id="Phobius"/>
    </source>
</evidence>
<accession>A0A1L7D4C8</accession>
<keyword evidence="3" id="KW-0472">Membrane</keyword>
<feature type="chain" id="PRO_5012973353" evidence="4">
    <location>
        <begin position="26"/>
        <end position="246"/>
    </location>
</feature>
<evidence type="ECO:0000313" key="5">
    <source>
        <dbReference type="EMBL" id="APT92994.1"/>
    </source>
</evidence>
<gene>
    <name evidence="5" type="ORF">CPHO_08945</name>
</gene>
<reference evidence="5 6" key="1">
    <citation type="submission" date="2014-08" db="EMBL/GenBank/DDBJ databases">
        <title>Complete genome sequence of Corynebacterium phocae M408/89/1(T)(=DSM 44612(T)), isolated from the common seal (Phoca vitulina).</title>
        <authorList>
            <person name="Ruckert C."/>
            <person name="Albersmeier A."/>
            <person name="Winkler A."/>
            <person name="Kalinowski J."/>
        </authorList>
    </citation>
    <scope>NUCLEOTIDE SEQUENCE [LARGE SCALE GENOMIC DNA]</scope>
    <source>
        <strain evidence="5 6">M408/89/1</strain>
    </source>
</reference>
<sequence length="246" mass="25302">MVKRYIAAAAAATALSATVAAPASAAEVHIAGDKCTLSYDAKEAGLIKELQETATSDDRKETVADIVNPDLELSKIDAEKEFLAKQREAVKAQIAVLNEELAKEDNDEESRVYAQELLKIYKPLDAFITIKDDAVRKCTAVQASPADPASPAPKPADPASPAPKPADPASPAPSPADPAEPTPGHKPSATGSDLSSADGKPNATGIALIAGGAVTAVLALLAAGLHFLAPMLPPQAKAVVPAFFLK</sequence>
<evidence type="ECO:0000256" key="2">
    <source>
        <dbReference type="SAM" id="MobiDB-lite"/>
    </source>
</evidence>
<name>A0A1L7D4C8_9CORY</name>
<keyword evidence="3" id="KW-1133">Transmembrane helix</keyword>
<dbReference type="KEGG" id="cpho:CPHO_08945"/>
<feature type="signal peptide" evidence="4">
    <location>
        <begin position="1"/>
        <end position="25"/>
    </location>
</feature>
<feature type="transmembrane region" description="Helical" evidence="3">
    <location>
        <begin position="205"/>
        <end position="228"/>
    </location>
</feature>
<proteinExistence type="predicted"/>
<dbReference type="EMBL" id="CP009249">
    <property type="protein sequence ID" value="APT92994.1"/>
    <property type="molecule type" value="Genomic_DNA"/>
</dbReference>
<dbReference type="AlphaFoldDB" id="A0A1L7D4C8"/>
<evidence type="ECO:0000256" key="4">
    <source>
        <dbReference type="SAM" id="SignalP"/>
    </source>
</evidence>
<evidence type="ECO:0000256" key="1">
    <source>
        <dbReference type="SAM" id="Coils"/>
    </source>
</evidence>
<feature type="compositionally biased region" description="Pro residues" evidence="2">
    <location>
        <begin position="148"/>
        <end position="181"/>
    </location>
</feature>
<feature type="coiled-coil region" evidence="1">
    <location>
        <begin position="73"/>
        <end position="107"/>
    </location>
</feature>
<keyword evidence="3" id="KW-0812">Transmembrane</keyword>
<keyword evidence="6" id="KW-1185">Reference proteome</keyword>
<evidence type="ECO:0000313" key="6">
    <source>
        <dbReference type="Proteomes" id="UP000185491"/>
    </source>
</evidence>
<keyword evidence="1" id="KW-0175">Coiled coil</keyword>